<dbReference type="EMBL" id="JAEPRD010000007">
    <property type="protein sequence ID" value="KAG2211909.1"/>
    <property type="molecule type" value="Genomic_DNA"/>
</dbReference>
<dbReference type="Gene3D" id="4.10.60.10">
    <property type="entry name" value="Zinc finger, CCHC-type"/>
    <property type="match status" value="1"/>
</dbReference>
<dbReference type="Proteomes" id="UP000603453">
    <property type="component" value="Unassembled WGS sequence"/>
</dbReference>
<evidence type="ECO:0000313" key="3">
    <source>
        <dbReference type="EMBL" id="KAG2211909.1"/>
    </source>
</evidence>
<organism evidence="3 4">
    <name type="scientific">Mucor saturninus</name>
    <dbReference type="NCBI Taxonomy" id="64648"/>
    <lineage>
        <taxon>Eukaryota</taxon>
        <taxon>Fungi</taxon>
        <taxon>Fungi incertae sedis</taxon>
        <taxon>Mucoromycota</taxon>
        <taxon>Mucoromycotina</taxon>
        <taxon>Mucoromycetes</taxon>
        <taxon>Mucorales</taxon>
        <taxon>Mucorineae</taxon>
        <taxon>Mucoraceae</taxon>
        <taxon>Mucor</taxon>
    </lineage>
</organism>
<dbReference type="AlphaFoldDB" id="A0A8H7RJ33"/>
<keyword evidence="1" id="KW-0479">Metal-binding</keyword>
<evidence type="ECO:0000256" key="1">
    <source>
        <dbReference type="PROSITE-ProRule" id="PRU00047"/>
    </source>
</evidence>
<dbReference type="SUPFAM" id="SSF50630">
    <property type="entry name" value="Acid proteases"/>
    <property type="match status" value="1"/>
</dbReference>
<protein>
    <recommendedName>
        <fullName evidence="2">CCHC-type domain-containing protein</fullName>
    </recommendedName>
</protein>
<name>A0A8H7RJ33_9FUNG</name>
<dbReference type="InterPro" id="IPR001878">
    <property type="entry name" value="Znf_CCHC"/>
</dbReference>
<dbReference type="Gene3D" id="2.40.70.10">
    <property type="entry name" value="Acid Proteases"/>
    <property type="match status" value="1"/>
</dbReference>
<dbReference type="GO" id="GO:0008270">
    <property type="term" value="F:zinc ion binding"/>
    <property type="evidence" value="ECO:0007669"/>
    <property type="project" value="UniProtKB-KW"/>
</dbReference>
<accession>A0A8H7RJ33</accession>
<dbReference type="CDD" id="cd00303">
    <property type="entry name" value="retropepsin_like"/>
    <property type="match status" value="1"/>
</dbReference>
<keyword evidence="1" id="KW-0862">Zinc</keyword>
<dbReference type="GO" id="GO:0003676">
    <property type="term" value="F:nucleic acid binding"/>
    <property type="evidence" value="ECO:0007669"/>
    <property type="project" value="InterPro"/>
</dbReference>
<dbReference type="SMART" id="SM00343">
    <property type="entry name" value="ZnF_C2HC"/>
    <property type="match status" value="2"/>
</dbReference>
<feature type="domain" description="CCHC-type" evidence="2">
    <location>
        <begin position="282"/>
        <end position="296"/>
    </location>
</feature>
<dbReference type="SUPFAM" id="SSF57756">
    <property type="entry name" value="Retrovirus zinc finger-like domains"/>
    <property type="match status" value="1"/>
</dbReference>
<gene>
    <name evidence="3" type="ORF">INT47_004596</name>
</gene>
<reference evidence="3" key="1">
    <citation type="submission" date="2020-12" db="EMBL/GenBank/DDBJ databases">
        <title>Metabolic potential, ecology and presence of endohyphal bacteria is reflected in genomic diversity of Mucoromycotina.</title>
        <authorList>
            <person name="Muszewska A."/>
            <person name="Okrasinska A."/>
            <person name="Steczkiewicz K."/>
            <person name="Drgas O."/>
            <person name="Orlowska M."/>
            <person name="Perlinska-Lenart U."/>
            <person name="Aleksandrzak-Piekarczyk T."/>
            <person name="Szatraj K."/>
            <person name="Zielenkiewicz U."/>
            <person name="Pilsyk S."/>
            <person name="Malc E."/>
            <person name="Mieczkowski P."/>
            <person name="Kruszewska J.S."/>
            <person name="Biernat P."/>
            <person name="Pawlowska J."/>
        </authorList>
    </citation>
    <scope>NUCLEOTIDE SEQUENCE</scope>
    <source>
        <strain evidence="3">WA0000017839</strain>
    </source>
</reference>
<dbReference type="Pfam" id="PF13975">
    <property type="entry name" value="gag-asp_proteas"/>
    <property type="match status" value="1"/>
</dbReference>
<keyword evidence="4" id="KW-1185">Reference proteome</keyword>
<evidence type="ECO:0000313" key="4">
    <source>
        <dbReference type="Proteomes" id="UP000603453"/>
    </source>
</evidence>
<sequence>MAMEGNSVLVLGENSAKSAPTFSSGDRQDPVQFLKDFNEAASWNNWVSTDRRKELFFRCLTHYAREWFLNTFERGSEEYKRMKFDDGSDDCLVNKFTAKFVTAEWFAKYEEAYEDRRALLRKLDPIELVGLKEKKTVKEIRKGLLPEVKKFCDYIKKNPYNNLDKTKVNTFEGLEALLRWAEQYHNNTEMATGPNQEVNAILKRNNSGNEGTRAPRSYTDKEEKSNQWDLILKKLEKLDKLDTIENNLALTMDRVDLMERRLDAGVASKVEGRKVDERPSDKCYNCKETGHISKDCGAPCRLCQSSDHTSVTCKDKGHQDFRVHSAGVSDHSRRAKVDERGECSGGLIRLQRKEISYGSEGGSAGEFEKARGAKARYKQEDQEAIRRGEVPPSVLRKVTTGMPIIMEEEGKRVNQFDIREGLWNSQVSIPLPQLLYHSPELYHQALGLLEAQPITVKKSHGSHEEDKMDIDTRREQVSVVNNVVSIDTTTMDLEPTLQALLCIVKNQQLEFLIDGGAVVSVIHLDVVEKLGLKSQIKPTNRTLRFGDGEVEAAVGMVSLTLILSDEVEVTHVFCVTKNVKTPLLVGNDFIQGTNGLVDSNNNMISIRVGESVYKIPTHEGSGVSSEILFPTGNEVVEDERLIIPVTVTNSDHRRLRNVKIQYDYTM</sequence>
<dbReference type="PROSITE" id="PS50158">
    <property type="entry name" value="ZF_CCHC"/>
    <property type="match status" value="1"/>
</dbReference>
<dbReference type="OrthoDB" id="2290034at2759"/>
<proteinExistence type="predicted"/>
<dbReference type="Pfam" id="PF00098">
    <property type="entry name" value="zf-CCHC"/>
    <property type="match status" value="1"/>
</dbReference>
<keyword evidence="1" id="KW-0863">Zinc-finger</keyword>
<dbReference type="InterPro" id="IPR036875">
    <property type="entry name" value="Znf_CCHC_sf"/>
</dbReference>
<dbReference type="InterPro" id="IPR021109">
    <property type="entry name" value="Peptidase_aspartic_dom_sf"/>
</dbReference>
<comment type="caution">
    <text evidence="3">The sequence shown here is derived from an EMBL/GenBank/DDBJ whole genome shotgun (WGS) entry which is preliminary data.</text>
</comment>
<evidence type="ECO:0000259" key="2">
    <source>
        <dbReference type="PROSITE" id="PS50158"/>
    </source>
</evidence>